<accession>A0A8J5I052</accession>
<evidence type="ECO:0008006" key="3">
    <source>
        <dbReference type="Google" id="ProtNLM"/>
    </source>
</evidence>
<evidence type="ECO:0000313" key="1">
    <source>
        <dbReference type="EMBL" id="KAG6942664.1"/>
    </source>
</evidence>
<protein>
    <recommendedName>
        <fullName evidence="3">DDE-1 domain-containing protein</fullName>
    </recommendedName>
</protein>
<name>A0A8J5I052_9STRA</name>
<proteinExistence type="predicted"/>
<gene>
    <name evidence="1" type="ORF">JG688_00017992</name>
</gene>
<keyword evidence="2" id="KW-1185">Reference proteome</keyword>
<dbReference type="EMBL" id="JAENGY010003009">
    <property type="protein sequence ID" value="KAG6942664.1"/>
    <property type="molecule type" value="Genomic_DNA"/>
</dbReference>
<comment type="caution">
    <text evidence="1">The sequence shown here is derived from an EMBL/GenBank/DDBJ whole genome shotgun (WGS) entry which is preliminary data.</text>
</comment>
<sequence length="92" mass="10228">MTPPTRPDIIQWIKRAWASLTTATILGGFKKARILEAGQAEHELSHSEPDWKALICLLQQGNVPVQTIDSSKDIKQDDAVEEDDEVVNGVFD</sequence>
<reference evidence="1" key="1">
    <citation type="submission" date="2021-01" db="EMBL/GenBank/DDBJ databases">
        <title>Phytophthora aleatoria, a newly-described species from Pinus radiata is distinct from Phytophthora cactorum isolates based on comparative genomics.</title>
        <authorList>
            <person name="Mcdougal R."/>
            <person name="Panda P."/>
            <person name="Williams N."/>
            <person name="Studholme D.J."/>
        </authorList>
    </citation>
    <scope>NUCLEOTIDE SEQUENCE</scope>
    <source>
        <strain evidence="1">NZFS 4037</strain>
    </source>
</reference>
<evidence type="ECO:0000313" key="2">
    <source>
        <dbReference type="Proteomes" id="UP000709295"/>
    </source>
</evidence>
<dbReference type="AlphaFoldDB" id="A0A8J5I052"/>
<dbReference type="Proteomes" id="UP000709295">
    <property type="component" value="Unassembled WGS sequence"/>
</dbReference>
<organism evidence="1 2">
    <name type="scientific">Phytophthora aleatoria</name>
    <dbReference type="NCBI Taxonomy" id="2496075"/>
    <lineage>
        <taxon>Eukaryota</taxon>
        <taxon>Sar</taxon>
        <taxon>Stramenopiles</taxon>
        <taxon>Oomycota</taxon>
        <taxon>Peronosporomycetes</taxon>
        <taxon>Peronosporales</taxon>
        <taxon>Peronosporaceae</taxon>
        <taxon>Phytophthora</taxon>
    </lineage>
</organism>